<dbReference type="GO" id="GO:0016757">
    <property type="term" value="F:glycosyltransferase activity"/>
    <property type="evidence" value="ECO:0007669"/>
    <property type="project" value="UniProtKB-KW"/>
</dbReference>
<keyword evidence="2" id="KW-0328">Glycosyltransferase</keyword>
<gene>
    <name evidence="6" type="ORF">XAT740_LOCUS8504</name>
</gene>
<name>A0A814ABN9_ADIRI</name>
<dbReference type="InterPro" id="IPR052056">
    <property type="entry name" value="Mono-ARTD/PARP"/>
</dbReference>
<evidence type="ECO:0000256" key="4">
    <source>
        <dbReference type="ARBA" id="ARBA00023027"/>
    </source>
</evidence>
<comment type="caution">
    <text evidence="6">The sequence shown here is derived from an EMBL/GenBank/DDBJ whole genome shotgun (WGS) entry which is preliminary data.</text>
</comment>
<evidence type="ECO:0000313" key="7">
    <source>
        <dbReference type="Proteomes" id="UP000663828"/>
    </source>
</evidence>
<dbReference type="PANTHER" id="PTHR14453">
    <property type="entry name" value="PARP/ZINC FINGER CCCH TYPE DOMAIN CONTAINING PROTEIN"/>
    <property type="match status" value="1"/>
</dbReference>
<accession>A0A814ABN9</accession>
<dbReference type="Proteomes" id="UP000663828">
    <property type="component" value="Unassembled WGS sequence"/>
</dbReference>
<evidence type="ECO:0000313" key="6">
    <source>
        <dbReference type="EMBL" id="CAF0910408.1"/>
    </source>
</evidence>
<protein>
    <recommendedName>
        <fullName evidence="8">PARP catalytic domain-containing protein</fullName>
    </recommendedName>
</protein>
<dbReference type="EMBL" id="CAJNOR010000424">
    <property type="protein sequence ID" value="CAF0910408.1"/>
    <property type="molecule type" value="Genomic_DNA"/>
</dbReference>
<dbReference type="SUPFAM" id="SSF56399">
    <property type="entry name" value="ADP-ribosylation"/>
    <property type="match status" value="1"/>
</dbReference>
<evidence type="ECO:0000256" key="2">
    <source>
        <dbReference type="ARBA" id="ARBA00022676"/>
    </source>
</evidence>
<evidence type="ECO:0008006" key="8">
    <source>
        <dbReference type="Google" id="ProtNLM"/>
    </source>
</evidence>
<keyword evidence="4" id="KW-0520">NAD</keyword>
<dbReference type="GO" id="GO:0005634">
    <property type="term" value="C:nucleus"/>
    <property type="evidence" value="ECO:0007669"/>
    <property type="project" value="UniProtKB-SubCell"/>
</dbReference>
<dbReference type="PANTHER" id="PTHR14453:SF67">
    <property type="entry name" value="POLY [ADP-RIBOSE] POLYMERASE"/>
    <property type="match status" value="1"/>
</dbReference>
<evidence type="ECO:0000256" key="1">
    <source>
        <dbReference type="ARBA" id="ARBA00004123"/>
    </source>
</evidence>
<dbReference type="AlphaFoldDB" id="A0A814ABN9"/>
<keyword evidence="5" id="KW-0539">Nucleus</keyword>
<reference evidence="6" key="1">
    <citation type="submission" date="2021-02" db="EMBL/GenBank/DDBJ databases">
        <authorList>
            <person name="Nowell W R."/>
        </authorList>
    </citation>
    <scope>NUCLEOTIDE SEQUENCE</scope>
</reference>
<keyword evidence="7" id="KW-1185">Reference proteome</keyword>
<proteinExistence type="predicted"/>
<dbReference type="GO" id="GO:0003714">
    <property type="term" value="F:transcription corepressor activity"/>
    <property type="evidence" value="ECO:0007669"/>
    <property type="project" value="TreeGrafter"/>
</dbReference>
<sequence length="220" mass="24820">MDSRPRSTFSSVVTATSQMPSLTNFKAAACLESNAVALSRRQVANVAGYTTQRTLSIHHIMDFTTIKTISDDQTTTYVDQAATSQLTEPSNFIATTSDESRTILLTWTIVPNAIGQRLVRIQNERWYKQYRAHDEDFRRRLNKDTTKTLYYGCPKSSANMIINQGFNRNFVGINGNDRSTLDNSSMKVCPDGYDSTTNGSNIFVAYHDAQSYAEYLITYR</sequence>
<comment type="subcellular location">
    <subcellularLocation>
        <location evidence="1">Nucleus</location>
    </subcellularLocation>
</comment>
<evidence type="ECO:0000256" key="5">
    <source>
        <dbReference type="ARBA" id="ARBA00023242"/>
    </source>
</evidence>
<evidence type="ECO:0000256" key="3">
    <source>
        <dbReference type="ARBA" id="ARBA00022679"/>
    </source>
</evidence>
<dbReference type="GO" id="GO:0010629">
    <property type="term" value="P:negative regulation of gene expression"/>
    <property type="evidence" value="ECO:0007669"/>
    <property type="project" value="TreeGrafter"/>
</dbReference>
<organism evidence="6 7">
    <name type="scientific">Adineta ricciae</name>
    <name type="common">Rotifer</name>
    <dbReference type="NCBI Taxonomy" id="249248"/>
    <lineage>
        <taxon>Eukaryota</taxon>
        <taxon>Metazoa</taxon>
        <taxon>Spiralia</taxon>
        <taxon>Gnathifera</taxon>
        <taxon>Rotifera</taxon>
        <taxon>Eurotatoria</taxon>
        <taxon>Bdelloidea</taxon>
        <taxon>Adinetida</taxon>
        <taxon>Adinetidae</taxon>
        <taxon>Adineta</taxon>
    </lineage>
</organism>
<dbReference type="Gene3D" id="3.90.228.10">
    <property type="match status" value="2"/>
</dbReference>
<dbReference type="GO" id="GO:0005737">
    <property type="term" value="C:cytoplasm"/>
    <property type="evidence" value="ECO:0007669"/>
    <property type="project" value="TreeGrafter"/>
</dbReference>
<keyword evidence="3" id="KW-0808">Transferase</keyword>